<sequence length="203" mass="22751">MKTIIHFIRHGSVINPEAILYGRLPDFSLSPRGVAEAERTAVGLQDSSLAAIYTSPMLRALQTAEAIHVFHPDVPVIQSDELNEVNTPYQGMKAEKLRHLNEDFYTGTQPPYEQPADVLSRVERFIWSLRGSDNKREVVAVTHGDVVSFCILKVKKFDVVPGNKALLVKTGIRDNYPAPASVTTLTYYTDFQDEIPDVGYRTF</sequence>
<organism evidence="1 2">
    <name type="scientific">Candidatus Desulfobia pelagia</name>
    <dbReference type="NCBI Taxonomy" id="2841692"/>
    <lineage>
        <taxon>Bacteria</taxon>
        <taxon>Pseudomonadati</taxon>
        <taxon>Thermodesulfobacteriota</taxon>
        <taxon>Desulfobulbia</taxon>
        <taxon>Desulfobulbales</taxon>
        <taxon>Desulfobulbaceae</taxon>
        <taxon>Candidatus Desulfobia</taxon>
    </lineage>
</organism>
<evidence type="ECO:0000313" key="2">
    <source>
        <dbReference type="Proteomes" id="UP000614424"/>
    </source>
</evidence>
<dbReference type="PANTHER" id="PTHR48100:SF1">
    <property type="entry name" value="HISTIDINE PHOSPHATASE FAMILY PROTEIN-RELATED"/>
    <property type="match status" value="1"/>
</dbReference>
<dbReference type="CDD" id="cd07067">
    <property type="entry name" value="HP_PGM_like"/>
    <property type="match status" value="1"/>
</dbReference>
<dbReference type="EMBL" id="JACNJZ010000108">
    <property type="protein sequence ID" value="MBC8317812.1"/>
    <property type="molecule type" value="Genomic_DNA"/>
</dbReference>
<reference evidence="1 2" key="1">
    <citation type="submission" date="2020-08" db="EMBL/GenBank/DDBJ databases">
        <title>Bridging the membrane lipid divide: bacteria of the FCB group superphylum have the potential to synthesize archaeal ether lipids.</title>
        <authorList>
            <person name="Villanueva L."/>
            <person name="Von Meijenfeldt F.A.B."/>
            <person name="Westbye A.B."/>
            <person name="Yadav S."/>
            <person name="Hopmans E.C."/>
            <person name="Dutilh B.E."/>
            <person name="Sinninghe Damste J.S."/>
        </authorList>
    </citation>
    <scope>NUCLEOTIDE SEQUENCE [LARGE SCALE GENOMIC DNA]</scope>
    <source>
        <strain evidence="1">NIOZ-UU47</strain>
    </source>
</reference>
<accession>A0A8J6TFQ9</accession>
<dbReference type="SMART" id="SM00855">
    <property type="entry name" value="PGAM"/>
    <property type="match status" value="1"/>
</dbReference>
<gene>
    <name evidence="1" type="ORF">H8E41_07880</name>
</gene>
<dbReference type="InterPro" id="IPR029033">
    <property type="entry name" value="His_PPase_superfam"/>
</dbReference>
<dbReference type="SUPFAM" id="SSF53254">
    <property type="entry name" value="Phosphoglycerate mutase-like"/>
    <property type="match status" value="1"/>
</dbReference>
<dbReference type="Gene3D" id="3.40.50.1240">
    <property type="entry name" value="Phosphoglycerate mutase-like"/>
    <property type="match status" value="1"/>
</dbReference>
<dbReference type="Pfam" id="PF00300">
    <property type="entry name" value="His_Phos_1"/>
    <property type="match status" value="1"/>
</dbReference>
<dbReference type="GO" id="GO:0005737">
    <property type="term" value="C:cytoplasm"/>
    <property type="evidence" value="ECO:0007669"/>
    <property type="project" value="TreeGrafter"/>
</dbReference>
<proteinExistence type="predicted"/>
<name>A0A8J6TFQ9_9BACT</name>
<comment type="caution">
    <text evidence="1">The sequence shown here is derived from an EMBL/GenBank/DDBJ whole genome shotgun (WGS) entry which is preliminary data.</text>
</comment>
<dbReference type="AlphaFoldDB" id="A0A8J6TFQ9"/>
<dbReference type="PANTHER" id="PTHR48100">
    <property type="entry name" value="BROAD-SPECIFICITY PHOSPHATASE YOR283W-RELATED"/>
    <property type="match status" value="1"/>
</dbReference>
<dbReference type="InterPro" id="IPR013078">
    <property type="entry name" value="His_Pase_superF_clade-1"/>
</dbReference>
<protein>
    <submittedName>
        <fullName evidence="1">Histidine phosphatase family protein</fullName>
    </submittedName>
</protein>
<evidence type="ECO:0000313" key="1">
    <source>
        <dbReference type="EMBL" id="MBC8317812.1"/>
    </source>
</evidence>
<dbReference type="GO" id="GO:0016791">
    <property type="term" value="F:phosphatase activity"/>
    <property type="evidence" value="ECO:0007669"/>
    <property type="project" value="TreeGrafter"/>
</dbReference>
<dbReference type="Proteomes" id="UP000614424">
    <property type="component" value="Unassembled WGS sequence"/>
</dbReference>
<dbReference type="InterPro" id="IPR050275">
    <property type="entry name" value="PGM_Phosphatase"/>
</dbReference>